<dbReference type="InterPro" id="IPR036844">
    <property type="entry name" value="Hint_dom_sf"/>
</dbReference>
<dbReference type="SUPFAM" id="SSF51294">
    <property type="entry name" value="Hedgehog/intein (Hint) domain"/>
    <property type="match status" value="1"/>
</dbReference>
<proteinExistence type="predicted"/>
<evidence type="ECO:0000313" key="3">
    <source>
        <dbReference type="Proteomes" id="UP000240418"/>
    </source>
</evidence>
<name>A0A2P8FFJ7_9RHOB</name>
<dbReference type="AlphaFoldDB" id="A0A2P8FFJ7"/>
<keyword evidence="3" id="KW-1185">Reference proteome</keyword>
<accession>A0A2P8FFJ7</accession>
<gene>
    <name evidence="2" type="ORF">CLV88_103128</name>
</gene>
<dbReference type="OrthoDB" id="6305173at2"/>
<comment type="caution">
    <text evidence="2">The sequence shown here is derived from an EMBL/GenBank/DDBJ whole genome shotgun (WGS) entry which is preliminary data.</text>
</comment>
<sequence length="363" mass="39006">MPTPYLSELKYLGGANLDFIEIAVDAGTDVSDIVVTVYRANGTVRSTNALLTLTSTNAGRDIYVINTATSPTFNGLSKSGGVSLSENGTVFQFVSFDDAAPIVATAGPADGITSDQIGMAGAGESLETLDGGASYQVQTDPSEGTIPCFLGGTLIETEDGPVPVERLRAGGRVRDAFGGFLRVRQVLSRQVTLASAICNPRLRPVRIAAGALGPGVPERDLFVSRQHRVLVQSKIAERMFDAPHVLIAAHRFLEADDVDLAPVTREFRYYHLLLERHGVVIADGAPCESFLIAPGSMGAISRDARAKVMKEFPKARHAGYCAKSAAMVPDARRQKRLVQRHLKNRKAFVNGELVQRRQIECTA</sequence>
<reference evidence="2 3" key="1">
    <citation type="submission" date="2018-03" db="EMBL/GenBank/DDBJ databases">
        <title>Genomic Encyclopedia of Archaeal and Bacterial Type Strains, Phase II (KMG-II): from individual species to whole genera.</title>
        <authorList>
            <person name="Goeker M."/>
        </authorList>
    </citation>
    <scope>NUCLEOTIDE SEQUENCE [LARGE SCALE GENOMIC DNA]</scope>
    <source>
        <strain evidence="2 3">DSM 100673</strain>
    </source>
</reference>
<dbReference type="RefSeq" id="WP_106607712.1">
    <property type="nucleotide sequence ID" value="NZ_PYGJ01000003.1"/>
</dbReference>
<dbReference type="Pfam" id="PF13403">
    <property type="entry name" value="Hint_2"/>
    <property type="match status" value="1"/>
</dbReference>
<evidence type="ECO:0000313" key="2">
    <source>
        <dbReference type="EMBL" id="PSL20482.1"/>
    </source>
</evidence>
<evidence type="ECO:0000259" key="1">
    <source>
        <dbReference type="Pfam" id="PF13403"/>
    </source>
</evidence>
<dbReference type="EMBL" id="PYGJ01000003">
    <property type="protein sequence ID" value="PSL20482.1"/>
    <property type="molecule type" value="Genomic_DNA"/>
</dbReference>
<dbReference type="InterPro" id="IPR028992">
    <property type="entry name" value="Hedgehog/Intein_dom"/>
</dbReference>
<protein>
    <submittedName>
        <fullName evidence="2">Hint domain-containing protein</fullName>
    </submittedName>
</protein>
<organism evidence="2 3">
    <name type="scientific">Shimia abyssi</name>
    <dbReference type="NCBI Taxonomy" id="1662395"/>
    <lineage>
        <taxon>Bacteria</taxon>
        <taxon>Pseudomonadati</taxon>
        <taxon>Pseudomonadota</taxon>
        <taxon>Alphaproteobacteria</taxon>
        <taxon>Rhodobacterales</taxon>
        <taxon>Roseobacteraceae</taxon>
    </lineage>
</organism>
<dbReference type="Proteomes" id="UP000240418">
    <property type="component" value="Unassembled WGS sequence"/>
</dbReference>
<feature type="domain" description="Hedgehog/Intein (Hint)" evidence="1">
    <location>
        <begin position="147"/>
        <end position="292"/>
    </location>
</feature>